<keyword evidence="3" id="KW-1185">Reference proteome</keyword>
<gene>
    <name evidence="2" type="primary">Contig2745.g2946</name>
    <name evidence="2" type="ORF">STYLEM_20456</name>
</gene>
<feature type="region of interest" description="Disordered" evidence="1">
    <location>
        <begin position="82"/>
        <end position="104"/>
    </location>
</feature>
<dbReference type="EMBL" id="CCKQ01019281">
    <property type="protein sequence ID" value="CDW91302.1"/>
    <property type="molecule type" value="Genomic_DNA"/>
</dbReference>
<evidence type="ECO:0000313" key="3">
    <source>
        <dbReference type="Proteomes" id="UP000039865"/>
    </source>
</evidence>
<feature type="compositionally biased region" description="Basic residues" evidence="1">
    <location>
        <begin position="329"/>
        <end position="344"/>
    </location>
</feature>
<dbReference type="AlphaFoldDB" id="A0A078BDP7"/>
<proteinExistence type="predicted"/>
<dbReference type="InParanoid" id="A0A078BDP7"/>
<evidence type="ECO:0000313" key="2">
    <source>
        <dbReference type="EMBL" id="CDW91302.1"/>
    </source>
</evidence>
<organism evidence="2 3">
    <name type="scientific">Stylonychia lemnae</name>
    <name type="common">Ciliate</name>
    <dbReference type="NCBI Taxonomy" id="5949"/>
    <lineage>
        <taxon>Eukaryota</taxon>
        <taxon>Sar</taxon>
        <taxon>Alveolata</taxon>
        <taxon>Ciliophora</taxon>
        <taxon>Intramacronucleata</taxon>
        <taxon>Spirotrichea</taxon>
        <taxon>Stichotrichia</taxon>
        <taxon>Sporadotrichida</taxon>
        <taxon>Oxytrichidae</taxon>
        <taxon>Stylonychinae</taxon>
        <taxon>Stylonychia</taxon>
    </lineage>
</organism>
<evidence type="ECO:0000256" key="1">
    <source>
        <dbReference type="SAM" id="MobiDB-lite"/>
    </source>
</evidence>
<sequence>MLHIHKSHSDCQIAMFKSLKKQDLQITITSLKHKVINSFNSSAFQTPNKENNLNAVSSFKDNSEYQDSFSKNFKNSAKLLKTSKKVSPTANQKNPNAKSEKYSLTQLSPSPFTSDSFEIVKVENYLLKGRAAIQSKKQNDGSRVQTQTDRIIWSDHEFNHLRSQSLLKFERLNMAQLLQRNKQNVFSKIQKHKENLDLVRTQVSSKLKIHYQDIQQKDTFLINIDENSKRLYYEIQKYFTEIKSFWDFIKGDLYQKLYSKDLVKLANQNQKTVKLSQFVPHFIKDANLTQKILKANISQGITIEQATQIVRAIDLEFEAHSRLGAKQASNKRRAKKNQQKHKKKLEQELIKASQIQITKSLSTPDISKNQQNIENKSRDIIVKDEDEVGSLTPIAVELEQEEPQKIQNSLTPVKLDDFKLPLKKFLSDSKVNLKADINVMQFQYQDSYKKRKLSDEQEYFRCSGYETVASSSYESPNQSIPAFNTHGINLAYNSKKYNHSAQPTINPPFVARK</sequence>
<name>A0A078BDP7_STYLE</name>
<protein>
    <submittedName>
        <fullName evidence="2">Uncharacterized protein</fullName>
    </submittedName>
</protein>
<feature type="compositionally biased region" description="Polar residues" evidence="1">
    <location>
        <begin position="85"/>
        <end position="104"/>
    </location>
</feature>
<dbReference type="Proteomes" id="UP000039865">
    <property type="component" value="Unassembled WGS sequence"/>
</dbReference>
<feature type="region of interest" description="Disordered" evidence="1">
    <location>
        <begin position="325"/>
        <end position="345"/>
    </location>
</feature>
<accession>A0A078BDP7</accession>
<reference evidence="2 3" key="1">
    <citation type="submission" date="2014-06" db="EMBL/GenBank/DDBJ databases">
        <authorList>
            <person name="Swart Estienne"/>
        </authorList>
    </citation>
    <scope>NUCLEOTIDE SEQUENCE [LARGE SCALE GENOMIC DNA]</scope>
    <source>
        <strain evidence="2 3">130c</strain>
    </source>
</reference>